<evidence type="ECO:0000313" key="2">
    <source>
        <dbReference type="Proteomes" id="UP001521116"/>
    </source>
</evidence>
<dbReference type="EMBL" id="JAJVDC020000074">
    <property type="protein sequence ID" value="KAL1627250.1"/>
    <property type="molecule type" value="Genomic_DNA"/>
</dbReference>
<name>A0ABR3SQS8_9PEZI</name>
<organism evidence="1 2">
    <name type="scientific">Neofusicoccum ribis</name>
    <dbReference type="NCBI Taxonomy" id="45134"/>
    <lineage>
        <taxon>Eukaryota</taxon>
        <taxon>Fungi</taxon>
        <taxon>Dikarya</taxon>
        <taxon>Ascomycota</taxon>
        <taxon>Pezizomycotina</taxon>
        <taxon>Dothideomycetes</taxon>
        <taxon>Dothideomycetes incertae sedis</taxon>
        <taxon>Botryosphaeriales</taxon>
        <taxon>Botryosphaeriaceae</taxon>
        <taxon>Neofusicoccum</taxon>
    </lineage>
</organism>
<protein>
    <submittedName>
        <fullName evidence="1">Uncharacterized protein</fullName>
    </submittedName>
</protein>
<keyword evidence="2" id="KW-1185">Reference proteome</keyword>
<sequence length="304" mass="34130">MNGQTTTCADAEEIHSNEPYSRVTELELDTTDLKLSAKAPKDITEAAHRAVRNSVHRWRTSGDVIHLSHGKFQGKPATLIVFNFRFMFEPKSSNRFSRGEIRLNFLPADGEDGSWPTVRQFGPRLIHSMVTLAEVTSTGSLTSMASVSAGLAPVQIGVEATKEKSVTFPKEYRTEVIGESWTSDEADEEGCEEDDAVNWTLTENKRQADGIPREFRAAVIVQRDAPTFMATVQIRAKTSSGLTLFGWPWSRPSPLLFKEDVSFGNGPEPNVFDEMQERHWLEFIGIDRPYSRVRATQRHAEKEV</sequence>
<accession>A0ABR3SQS8</accession>
<proteinExistence type="predicted"/>
<dbReference type="Proteomes" id="UP001521116">
    <property type="component" value="Unassembled WGS sequence"/>
</dbReference>
<reference evidence="1 2" key="1">
    <citation type="submission" date="2024-02" db="EMBL/GenBank/DDBJ databases">
        <title>De novo assembly and annotation of 12 fungi associated with fruit tree decline syndrome in Ontario, Canada.</title>
        <authorList>
            <person name="Sulman M."/>
            <person name="Ellouze W."/>
            <person name="Ilyukhin E."/>
        </authorList>
    </citation>
    <scope>NUCLEOTIDE SEQUENCE [LARGE SCALE GENOMIC DNA]</scope>
    <source>
        <strain evidence="1 2">M1-105</strain>
    </source>
</reference>
<comment type="caution">
    <text evidence="1">The sequence shown here is derived from an EMBL/GenBank/DDBJ whole genome shotgun (WGS) entry which is preliminary data.</text>
</comment>
<evidence type="ECO:0000313" key="1">
    <source>
        <dbReference type="EMBL" id="KAL1627250.1"/>
    </source>
</evidence>
<gene>
    <name evidence="1" type="ORF">SLS56_006489</name>
</gene>